<evidence type="ECO:0000313" key="3">
    <source>
        <dbReference type="Proteomes" id="UP000282312"/>
    </source>
</evidence>
<reference evidence="2 3" key="1">
    <citation type="submission" date="2018-05" db="EMBL/GenBank/DDBJ databases">
        <title>Micromonospora from Atacama Desert.</title>
        <authorList>
            <person name="Carro L."/>
            <person name="Goodfellow M."/>
            <person name="Klenk H.-P."/>
        </authorList>
    </citation>
    <scope>NUCLEOTIDE SEQUENCE [LARGE SCALE GENOMIC DNA]</scope>
    <source>
        <strain evidence="2 3">LB39</strain>
    </source>
</reference>
<dbReference type="EMBL" id="QGSZ01000071">
    <property type="protein sequence ID" value="RQX09161.1"/>
    <property type="molecule type" value="Genomic_DNA"/>
</dbReference>
<protein>
    <submittedName>
        <fullName evidence="2">Uncharacterized protein</fullName>
    </submittedName>
</protein>
<sequence>MDVPEQERRSRQGQSDAARAQVTRWAGLPEEERRRRQSQSDAARAAARRTEARPARSSATELSDDETVRAMEDTIDNGGYDFMSKDDW</sequence>
<dbReference type="AlphaFoldDB" id="A0A3N9X7Z8"/>
<name>A0A3N9X7Z8_9ACTN</name>
<keyword evidence="3" id="KW-1185">Reference proteome</keyword>
<dbReference type="RefSeq" id="WP_124770653.1">
    <property type="nucleotide sequence ID" value="NZ_QGSZ01000071.1"/>
</dbReference>
<comment type="caution">
    <text evidence="2">The sequence shown here is derived from an EMBL/GenBank/DDBJ whole genome shotgun (WGS) entry which is preliminary data.</text>
</comment>
<accession>A0A3N9X7Z8</accession>
<evidence type="ECO:0000313" key="2">
    <source>
        <dbReference type="EMBL" id="RQX09161.1"/>
    </source>
</evidence>
<dbReference type="Proteomes" id="UP000282312">
    <property type="component" value="Unassembled WGS sequence"/>
</dbReference>
<gene>
    <name evidence="2" type="ORF">DLJ59_01115</name>
</gene>
<feature type="compositionally biased region" description="Basic and acidic residues" evidence="1">
    <location>
        <begin position="1"/>
        <end position="10"/>
    </location>
</feature>
<organism evidence="2 3">
    <name type="scientific">Micromonospora inaquosa</name>
    <dbReference type="NCBI Taxonomy" id="2203716"/>
    <lineage>
        <taxon>Bacteria</taxon>
        <taxon>Bacillati</taxon>
        <taxon>Actinomycetota</taxon>
        <taxon>Actinomycetes</taxon>
        <taxon>Micromonosporales</taxon>
        <taxon>Micromonosporaceae</taxon>
        <taxon>Micromonospora</taxon>
    </lineage>
</organism>
<evidence type="ECO:0000256" key="1">
    <source>
        <dbReference type="SAM" id="MobiDB-lite"/>
    </source>
</evidence>
<proteinExistence type="predicted"/>
<feature type="region of interest" description="Disordered" evidence="1">
    <location>
        <begin position="1"/>
        <end position="88"/>
    </location>
</feature>